<evidence type="ECO:0000313" key="2">
    <source>
        <dbReference type="Proteomes" id="UP000033562"/>
    </source>
</evidence>
<dbReference type="EMBL" id="LANX01000001">
    <property type="protein sequence ID" value="KJV68671.1"/>
    <property type="molecule type" value="Genomic_DNA"/>
</dbReference>
<accession>A0A0F3NLM4</accession>
<proteinExistence type="predicted"/>
<dbReference type="Proteomes" id="UP000033562">
    <property type="component" value="Unassembled WGS sequence"/>
</dbReference>
<sequence>MKFLSYLIDVKRILIIKKKFNINELTVKGLNKFGEFIQVYGAVL</sequence>
<evidence type="ECO:0000313" key="1">
    <source>
        <dbReference type="EMBL" id="KJV68671.1"/>
    </source>
</evidence>
<dbReference type="AlphaFoldDB" id="A0A0F3NLM4"/>
<protein>
    <submittedName>
        <fullName evidence="1">Uncharacterized protein</fullName>
    </submittedName>
</protein>
<gene>
    <name evidence="1" type="ORF">NLO413_0031</name>
</gene>
<reference evidence="1 2" key="1">
    <citation type="submission" date="2015-02" db="EMBL/GenBank/DDBJ databases">
        <title>Genome Sequencing of Rickettsiales.</title>
        <authorList>
            <person name="Daugherty S.C."/>
            <person name="Su Q."/>
            <person name="Abolude K."/>
            <person name="Beier-Sexton M."/>
            <person name="Carlyon J.A."/>
            <person name="Carter R."/>
            <person name="Day N.P."/>
            <person name="Dumler S.J."/>
            <person name="Dyachenko V."/>
            <person name="Godinez A."/>
            <person name="Kurtti T.J."/>
            <person name="Lichay M."/>
            <person name="Mullins K.E."/>
            <person name="Ott S."/>
            <person name="Pappas-Brown V."/>
            <person name="Paris D.H."/>
            <person name="Patel P."/>
            <person name="Richards A.L."/>
            <person name="Sadzewicz L."/>
            <person name="Sears K."/>
            <person name="Seidman D."/>
            <person name="Sengamalay N."/>
            <person name="Stenos J."/>
            <person name="Tallon L.J."/>
            <person name="Vincent G."/>
            <person name="Fraser C.M."/>
            <person name="Munderloh U."/>
            <person name="Dunning-Hotopp J.C."/>
        </authorList>
    </citation>
    <scope>NUCLEOTIDE SEQUENCE [LARGE SCALE GENOMIC DNA]</scope>
    <source>
        <strain evidence="1 2">RAC413</strain>
    </source>
</reference>
<name>A0A0F3NLM4_9RICK</name>
<keyword evidence="2" id="KW-1185">Reference proteome</keyword>
<comment type="caution">
    <text evidence="1">The sequence shown here is derived from an EMBL/GenBank/DDBJ whole genome shotgun (WGS) entry which is preliminary data.</text>
</comment>
<organism evidence="1 2">
    <name type="scientific">Candidatus Neoehrlichia procyonis str. RAC413</name>
    <dbReference type="NCBI Taxonomy" id="1359163"/>
    <lineage>
        <taxon>Bacteria</taxon>
        <taxon>Pseudomonadati</taxon>
        <taxon>Pseudomonadota</taxon>
        <taxon>Alphaproteobacteria</taxon>
        <taxon>Rickettsiales</taxon>
        <taxon>Anaplasmataceae</taxon>
        <taxon>Candidatus Neoehrlichia</taxon>
    </lineage>
</organism>